<name>A0A5N5TCU9_9CRUS</name>
<dbReference type="EMBL" id="SEYY01003870">
    <property type="protein sequence ID" value="KAB7504057.1"/>
    <property type="molecule type" value="Genomic_DNA"/>
</dbReference>
<comment type="caution">
    <text evidence="1">The sequence shown here is derived from an EMBL/GenBank/DDBJ whole genome shotgun (WGS) entry which is preliminary data.</text>
</comment>
<organism evidence="1 2">
    <name type="scientific">Armadillidium nasatum</name>
    <dbReference type="NCBI Taxonomy" id="96803"/>
    <lineage>
        <taxon>Eukaryota</taxon>
        <taxon>Metazoa</taxon>
        <taxon>Ecdysozoa</taxon>
        <taxon>Arthropoda</taxon>
        <taxon>Crustacea</taxon>
        <taxon>Multicrustacea</taxon>
        <taxon>Malacostraca</taxon>
        <taxon>Eumalacostraca</taxon>
        <taxon>Peracarida</taxon>
        <taxon>Isopoda</taxon>
        <taxon>Oniscidea</taxon>
        <taxon>Crinocheta</taxon>
        <taxon>Armadillidiidae</taxon>
        <taxon>Armadillidium</taxon>
    </lineage>
</organism>
<sequence>MSNPKVTITGLYL</sequence>
<evidence type="ECO:0000313" key="2">
    <source>
        <dbReference type="Proteomes" id="UP000326759"/>
    </source>
</evidence>
<reference evidence="1 2" key="1">
    <citation type="journal article" date="2019" name="PLoS Biol.">
        <title>Sex chromosomes control vertical transmission of feminizing Wolbachia symbionts in an isopod.</title>
        <authorList>
            <person name="Becking T."/>
            <person name="Chebbi M.A."/>
            <person name="Giraud I."/>
            <person name="Moumen B."/>
            <person name="Laverre T."/>
            <person name="Caubet Y."/>
            <person name="Peccoud J."/>
            <person name="Gilbert C."/>
            <person name="Cordaux R."/>
        </authorList>
    </citation>
    <scope>NUCLEOTIDE SEQUENCE [LARGE SCALE GENOMIC DNA]</scope>
    <source>
        <strain evidence="1">ANa2</strain>
        <tissue evidence="1">Whole body excluding digestive tract and cuticle</tissue>
    </source>
</reference>
<proteinExistence type="predicted"/>
<protein>
    <submittedName>
        <fullName evidence="1">Uncharacterized protein</fullName>
    </submittedName>
</protein>
<keyword evidence="2" id="KW-1185">Reference proteome</keyword>
<evidence type="ECO:0000313" key="1">
    <source>
        <dbReference type="EMBL" id="KAB7504057.1"/>
    </source>
</evidence>
<dbReference type="Proteomes" id="UP000326759">
    <property type="component" value="Unassembled WGS sequence"/>
</dbReference>
<gene>
    <name evidence="1" type="ORF">Anas_13902</name>
</gene>
<accession>A0A5N5TCU9</accession>